<feature type="transmembrane region" description="Helical" evidence="2">
    <location>
        <begin position="90"/>
        <end position="113"/>
    </location>
</feature>
<comment type="caution">
    <text evidence="3">The sequence shown here is derived from an EMBL/GenBank/DDBJ whole genome shotgun (WGS) entry which is preliminary data.</text>
</comment>
<evidence type="ECO:0000313" key="3">
    <source>
        <dbReference type="EMBL" id="CAK7210109.1"/>
    </source>
</evidence>
<dbReference type="InterPro" id="IPR025444">
    <property type="entry name" value="Monooxy_af470"/>
</dbReference>
<accession>A0ABP0AS52</accession>
<keyword evidence="4" id="KW-1185">Reference proteome</keyword>
<keyword evidence="2" id="KW-0472">Membrane</keyword>
<protein>
    <recommendedName>
        <fullName evidence="5">Monooxygenase</fullName>
    </recommendedName>
</protein>
<dbReference type="SUPFAM" id="SSF54909">
    <property type="entry name" value="Dimeric alpha+beta barrel"/>
    <property type="match status" value="1"/>
</dbReference>
<gene>
    <name evidence="3" type="ORF">SCUCBS95973_000680</name>
</gene>
<evidence type="ECO:0008006" key="5">
    <source>
        <dbReference type="Google" id="ProtNLM"/>
    </source>
</evidence>
<feature type="transmembrane region" description="Helical" evidence="2">
    <location>
        <begin position="63"/>
        <end position="84"/>
    </location>
</feature>
<feature type="region of interest" description="Disordered" evidence="1">
    <location>
        <begin position="1"/>
        <end position="32"/>
    </location>
</feature>
<organism evidence="3 4">
    <name type="scientific">Sporothrix curviconia</name>
    <dbReference type="NCBI Taxonomy" id="1260050"/>
    <lineage>
        <taxon>Eukaryota</taxon>
        <taxon>Fungi</taxon>
        <taxon>Dikarya</taxon>
        <taxon>Ascomycota</taxon>
        <taxon>Pezizomycotina</taxon>
        <taxon>Sordariomycetes</taxon>
        <taxon>Sordariomycetidae</taxon>
        <taxon>Ophiostomatales</taxon>
        <taxon>Ophiostomataceae</taxon>
        <taxon>Sporothrix</taxon>
    </lineage>
</organism>
<feature type="compositionally biased region" description="Polar residues" evidence="1">
    <location>
        <begin position="15"/>
        <end position="32"/>
    </location>
</feature>
<keyword evidence="2" id="KW-0812">Transmembrane</keyword>
<evidence type="ECO:0000256" key="2">
    <source>
        <dbReference type="SAM" id="Phobius"/>
    </source>
</evidence>
<sequence>MNSNTAADTEAGRGTITTQADALSKPSSSTSSFGWGFRSVVPPTTARPKKWTKLSASYIVKDAFRLHTLLAIGAGLQAVLSAAAPKPWCFLPVAIVLGLAPTTTLVQMALALVSIRGRRRVHSFLADAVLGRSTAYLSASRQSLPGQEGNCDSDRNGGLVAFHFGARFNHPLGVFAPGARAMTRLFRATLAALDEDRAVYGLLGGDLFRGGASTRASNDTILLVLYFRSVEGLQQFAGSKAHREAFRWLREVTAPGENGEQRYPHLSAFHETFVVPAGGYETLYINTAPILLGNTFAESMDGHGDGHGRGHEQEQRPVWVSPLVDADDARLRTMAARLKHGR</sequence>
<evidence type="ECO:0000313" key="4">
    <source>
        <dbReference type="Proteomes" id="UP001642405"/>
    </source>
</evidence>
<dbReference type="InterPro" id="IPR011008">
    <property type="entry name" value="Dimeric_a/b-barrel"/>
</dbReference>
<dbReference type="Pfam" id="PF13826">
    <property type="entry name" value="Monooxy_af470-like"/>
    <property type="match status" value="1"/>
</dbReference>
<dbReference type="EMBL" id="CAWUHB010000002">
    <property type="protein sequence ID" value="CAK7210109.1"/>
    <property type="molecule type" value="Genomic_DNA"/>
</dbReference>
<keyword evidence="2" id="KW-1133">Transmembrane helix</keyword>
<reference evidence="3 4" key="1">
    <citation type="submission" date="2024-01" db="EMBL/GenBank/DDBJ databases">
        <authorList>
            <person name="Allen C."/>
            <person name="Tagirdzhanova G."/>
        </authorList>
    </citation>
    <scope>NUCLEOTIDE SEQUENCE [LARGE SCALE GENOMIC DNA]</scope>
</reference>
<dbReference type="Proteomes" id="UP001642405">
    <property type="component" value="Unassembled WGS sequence"/>
</dbReference>
<proteinExistence type="predicted"/>
<evidence type="ECO:0000256" key="1">
    <source>
        <dbReference type="SAM" id="MobiDB-lite"/>
    </source>
</evidence>
<name>A0ABP0AS52_9PEZI</name>